<dbReference type="GeneID" id="67014492"/>
<keyword evidence="2" id="KW-0472">Membrane</keyword>
<dbReference type="Proteomes" id="UP000676310">
    <property type="component" value="Unassembled WGS sequence"/>
</dbReference>
<keyword evidence="2" id="KW-0812">Transmembrane</keyword>
<protein>
    <recommendedName>
        <fullName evidence="6">Mid2 domain-containing protein</fullName>
    </recommendedName>
</protein>
<feature type="compositionally biased region" description="Polar residues" evidence="1">
    <location>
        <begin position="316"/>
        <end position="330"/>
    </location>
</feature>
<feature type="region of interest" description="Disordered" evidence="1">
    <location>
        <begin position="291"/>
        <end position="342"/>
    </location>
</feature>
<keyword evidence="3" id="KW-0732">Signal</keyword>
<dbReference type="RefSeq" id="XP_043166528.1">
    <property type="nucleotide sequence ID" value="XM_043310593.1"/>
</dbReference>
<evidence type="ECO:0000256" key="1">
    <source>
        <dbReference type="SAM" id="MobiDB-lite"/>
    </source>
</evidence>
<dbReference type="EMBL" id="CAJRGZ010000016">
    <property type="protein sequence ID" value="CAG5152979.1"/>
    <property type="molecule type" value="Genomic_DNA"/>
</dbReference>
<reference evidence="4" key="1">
    <citation type="submission" date="2021-05" db="EMBL/GenBank/DDBJ databases">
        <authorList>
            <person name="Stam R."/>
        </authorList>
    </citation>
    <scope>NUCLEOTIDE SEQUENCE</scope>
    <source>
        <strain evidence="4">CS162</strain>
    </source>
</reference>
<proteinExistence type="predicted"/>
<gene>
    <name evidence="4" type="ORF">ALTATR162_LOCUS2987</name>
</gene>
<evidence type="ECO:0000256" key="2">
    <source>
        <dbReference type="SAM" id="Phobius"/>
    </source>
</evidence>
<dbReference type="OrthoDB" id="3691397at2759"/>
<feature type="signal peptide" evidence="3">
    <location>
        <begin position="1"/>
        <end position="20"/>
    </location>
</feature>
<sequence>MLQMLGLGLVVFKTVRNSLASATSAMAAMDPSLTTSYISTSTISAAGSMMTAFTPPDYCTNVIKSSCTLATPYSYSGSSTSYGDPFTICGYVERDLTCGSDGQATRASACFPDDADPTGTLVFSPGIGCPAGWKTESEIVMSSKRTAVCCPSGYQAHTTYTSCTMTISYTDETTTALSCSSGGSLVRDVLTWSTYSGSTYTSSSAPYSIVWAQRLQVVLATASAGDVTFSQFSEPTSTDGFDGVPNPPTTQKKRKTGLSTGAIVGIVVGVVGALLLVGAFVFWRRRQRKHHHTPIPKASPAGEHDALPEFVGGNGRNTASAQMTTTTSDGLFQPQPELRSPR</sequence>
<evidence type="ECO:0008006" key="6">
    <source>
        <dbReference type="Google" id="ProtNLM"/>
    </source>
</evidence>
<dbReference type="NCBIfam" id="TIGR01167">
    <property type="entry name" value="LPXTG_anchor"/>
    <property type="match status" value="1"/>
</dbReference>
<feature type="region of interest" description="Disordered" evidence="1">
    <location>
        <begin position="235"/>
        <end position="255"/>
    </location>
</feature>
<feature type="transmembrane region" description="Helical" evidence="2">
    <location>
        <begin position="262"/>
        <end position="283"/>
    </location>
</feature>
<name>A0A8J2N3S7_9PLEO</name>
<dbReference type="AlphaFoldDB" id="A0A8J2N3S7"/>
<feature type="chain" id="PRO_5035178338" description="Mid2 domain-containing protein" evidence="3">
    <location>
        <begin position="21"/>
        <end position="342"/>
    </location>
</feature>
<dbReference type="CDD" id="cd12087">
    <property type="entry name" value="TM_EGFR-like"/>
    <property type="match status" value="1"/>
</dbReference>
<evidence type="ECO:0000313" key="5">
    <source>
        <dbReference type="Proteomes" id="UP000676310"/>
    </source>
</evidence>
<evidence type="ECO:0000313" key="4">
    <source>
        <dbReference type="EMBL" id="CAG5152979.1"/>
    </source>
</evidence>
<keyword evidence="5" id="KW-1185">Reference proteome</keyword>
<accession>A0A8J2N3S7</accession>
<comment type="caution">
    <text evidence="4">The sequence shown here is derived from an EMBL/GenBank/DDBJ whole genome shotgun (WGS) entry which is preliminary data.</text>
</comment>
<keyword evidence="2" id="KW-1133">Transmembrane helix</keyword>
<evidence type="ECO:0000256" key="3">
    <source>
        <dbReference type="SAM" id="SignalP"/>
    </source>
</evidence>
<organism evidence="4 5">
    <name type="scientific">Alternaria atra</name>
    <dbReference type="NCBI Taxonomy" id="119953"/>
    <lineage>
        <taxon>Eukaryota</taxon>
        <taxon>Fungi</taxon>
        <taxon>Dikarya</taxon>
        <taxon>Ascomycota</taxon>
        <taxon>Pezizomycotina</taxon>
        <taxon>Dothideomycetes</taxon>
        <taxon>Pleosporomycetidae</taxon>
        <taxon>Pleosporales</taxon>
        <taxon>Pleosporineae</taxon>
        <taxon>Pleosporaceae</taxon>
        <taxon>Alternaria</taxon>
        <taxon>Alternaria sect. Ulocladioides</taxon>
    </lineage>
</organism>